<keyword evidence="8 11" id="KW-0521">NADP</keyword>
<evidence type="ECO:0000256" key="1">
    <source>
        <dbReference type="ARBA" id="ARBA00005044"/>
    </source>
</evidence>
<keyword evidence="5 11" id="KW-0285">Flavoprotein</keyword>
<keyword evidence="4 11" id="KW-0028">Amino-acid biosynthesis</keyword>
<dbReference type="Proteomes" id="UP000789707">
    <property type="component" value="Unassembled WGS sequence"/>
</dbReference>
<comment type="pathway">
    <text evidence="1 11">Metabolic intermediate biosynthesis; chorismate biosynthesis; chorismate from D-erythrose 4-phosphate and phosphoenolpyruvate: step 7/7.</text>
</comment>
<comment type="similarity">
    <text evidence="2 11">Belongs to the chorismate synthase family.</text>
</comment>
<protein>
    <recommendedName>
        <fullName evidence="3 11">Chorismate synthase</fullName>
        <shortName evidence="11">CS</shortName>
        <ecNumber evidence="3 11">4.2.3.5</ecNumber>
    </recommendedName>
    <alternativeName>
        <fullName evidence="11">5-enolpyruvylshikimate-3-phosphate phospholyase</fullName>
    </alternativeName>
</protein>
<evidence type="ECO:0000256" key="2">
    <source>
        <dbReference type="ARBA" id="ARBA00008014"/>
    </source>
</evidence>
<feature type="binding site" evidence="11">
    <location>
        <position position="341"/>
    </location>
    <ligand>
        <name>FMN</name>
        <dbReference type="ChEBI" id="CHEBI:58210"/>
    </ligand>
</feature>
<evidence type="ECO:0000256" key="5">
    <source>
        <dbReference type="ARBA" id="ARBA00022630"/>
    </source>
</evidence>
<feature type="binding site" evidence="11">
    <location>
        <position position="45"/>
    </location>
    <ligand>
        <name>NADP(+)</name>
        <dbReference type="ChEBI" id="CHEBI:58349"/>
    </ligand>
</feature>
<gene>
    <name evidence="12" type="primary">aroC_1</name>
    <name evidence="11" type="synonym">aroC</name>
    <name evidence="12" type="ORF">WFA24289_00296</name>
</gene>
<dbReference type="PIRSF" id="PIRSF001456">
    <property type="entry name" value="Chorismate_synth"/>
    <property type="match status" value="1"/>
</dbReference>
<feature type="binding site" evidence="11">
    <location>
        <position position="300"/>
    </location>
    <ligand>
        <name>FMN</name>
        <dbReference type="ChEBI" id="CHEBI:58210"/>
    </ligand>
</feature>
<evidence type="ECO:0000256" key="3">
    <source>
        <dbReference type="ARBA" id="ARBA00013036"/>
    </source>
</evidence>
<accession>A0ABM8Z597</accession>
<dbReference type="Pfam" id="PF01264">
    <property type="entry name" value="Chorismate_synt"/>
    <property type="match status" value="1"/>
</dbReference>
<comment type="subunit">
    <text evidence="11">Homotetramer.</text>
</comment>
<evidence type="ECO:0000256" key="11">
    <source>
        <dbReference type="HAMAP-Rule" id="MF_00300"/>
    </source>
</evidence>
<dbReference type="NCBIfam" id="TIGR00033">
    <property type="entry name" value="aroC"/>
    <property type="match status" value="1"/>
</dbReference>
<dbReference type="InterPro" id="IPR000453">
    <property type="entry name" value="Chorismate_synth"/>
</dbReference>
<evidence type="ECO:0000256" key="7">
    <source>
        <dbReference type="ARBA" id="ARBA00022827"/>
    </source>
</evidence>
<comment type="caution">
    <text evidence="12">The sequence shown here is derived from an EMBL/GenBank/DDBJ whole genome shotgun (WGS) entry which is preliminary data.</text>
</comment>
<dbReference type="CDD" id="cd07304">
    <property type="entry name" value="Chorismate_synthase"/>
    <property type="match status" value="1"/>
</dbReference>
<dbReference type="HAMAP" id="MF_00300">
    <property type="entry name" value="Chorismate_synth"/>
    <property type="match status" value="1"/>
</dbReference>
<dbReference type="RefSeq" id="WP_230096062.1">
    <property type="nucleotide sequence ID" value="NZ_CAKKNS010000001.1"/>
</dbReference>
<evidence type="ECO:0000313" key="13">
    <source>
        <dbReference type="Proteomes" id="UP000789707"/>
    </source>
</evidence>
<dbReference type="NCBIfam" id="NF003793">
    <property type="entry name" value="PRK05382.1"/>
    <property type="match status" value="1"/>
</dbReference>
<comment type="cofactor">
    <cofactor evidence="11">
        <name>FMNH2</name>
        <dbReference type="ChEBI" id="CHEBI:57618"/>
    </cofactor>
    <text evidence="11">Reduced FMN (FMNH(2)).</text>
</comment>
<name>A0ABM8Z597_9LACO</name>
<keyword evidence="9 11" id="KW-0057">Aromatic amino acid biosynthesis</keyword>
<dbReference type="InterPro" id="IPR035904">
    <property type="entry name" value="Chorismate_synth_AroC_sf"/>
</dbReference>
<evidence type="ECO:0000256" key="4">
    <source>
        <dbReference type="ARBA" id="ARBA00022605"/>
    </source>
</evidence>
<dbReference type="EC" id="4.2.3.5" evidence="3 11"/>
<dbReference type="PANTHER" id="PTHR21085:SF0">
    <property type="entry name" value="CHORISMATE SYNTHASE"/>
    <property type="match status" value="1"/>
</dbReference>
<proteinExistence type="inferred from homology"/>
<reference evidence="12 13" key="1">
    <citation type="submission" date="2021-11" db="EMBL/GenBank/DDBJ databases">
        <authorList>
            <person name="Depoorter E."/>
        </authorList>
    </citation>
    <scope>NUCLEOTIDE SEQUENCE [LARGE SCALE GENOMIC DNA]</scope>
    <source>
        <strain evidence="12 13">LMG 24289</strain>
    </source>
</reference>
<dbReference type="SUPFAM" id="SSF103263">
    <property type="entry name" value="Chorismate synthase, AroC"/>
    <property type="match status" value="1"/>
</dbReference>
<keyword evidence="6 11" id="KW-0288">FMN</keyword>
<comment type="catalytic activity">
    <reaction evidence="11">
        <text>5-O-(1-carboxyvinyl)-3-phosphoshikimate = chorismate + phosphate</text>
        <dbReference type="Rhea" id="RHEA:21020"/>
        <dbReference type="ChEBI" id="CHEBI:29748"/>
        <dbReference type="ChEBI" id="CHEBI:43474"/>
        <dbReference type="ChEBI" id="CHEBI:57701"/>
        <dbReference type="EC" id="4.2.3.5"/>
    </reaction>
</comment>
<keyword evidence="10 11" id="KW-0456">Lyase</keyword>
<dbReference type="PANTHER" id="PTHR21085">
    <property type="entry name" value="CHORISMATE SYNTHASE"/>
    <property type="match status" value="1"/>
</dbReference>
<evidence type="ECO:0000313" key="12">
    <source>
        <dbReference type="EMBL" id="CAH0415997.1"/>
    </source>
</evidence>
<dbReference type="EMBL" id="CAKKNS010000001">
    <property type="protein sequence ID" value="CAH0415997.1"/>
    <property type="molecule type" value="Genomic_DNA"/>
</dbReference>
<keyword evidence="7 11" id="KW-0274">FAD</keyword>
<evidence type="ECO:0000256" key="10">
    <source>
        <dbReference type="ARBA" id="ARBA00023239"/>
    </source>
</evidence>
<evidence type="ECO:0000256" key="9">
    <source>
        <dbReference type="ARBA" id="ARBA00023141"/>
    </source>
</evidence>
<dbReference type="Gene3D" id="3.60.150.10">
    <property type="entry name" value="Chorismate synthase AroC"/>
    <property type="match status" value="1"/>
</dbReference>
<feature type="binding site" evidence="11">
    <location>
        <begin position="255"/>
        <end position="256"/>
    </location>
    <ligand>
        <name>FMN</name>
        <dbReference type="ChEBI" id="CHEBI:58210"/>
    </ligand>
</feature>
<comment type="function">
    <text evidence="11">Catalyzes the anti-1,4-elimination of the C-3 phosphate and the C-6 proR hydrogen from 5-enolpyruvylshikimate-3-phosphate (EPSP) to yield chorismate, which is the branch point compound that serves as the starting substrate for the three terminal pathways of aromatic amino acid biosynthesis. This reaction introduces a second double bond into the aromatic ring system.</text>
</comment>
<feature type="binding site" evidence="11">
    <location>
        <begin position="131"/>
        <end position="133"/>
    </location>
    <ligand>
        <name>FMN</name>
        <dbReference type="ChEBI" id="CHEBI:58210"/>
    </ligand>
</feature>
<sequence length="392" mass="42469">MKYMTAGESHGPEELAIIEGIPAGLKLSSADINFELARRQHGYGRGERQKIETDTVSILSGVRHQVTLGSPITLNVHNNDHNNWAAIMAPDEPATPENSVRKVMRPRPGHADLVGGIKYRHQADLRNVLERSSAWETVMRVAVGAVAKKLLAEIGVDVHGFVQQLGPVKTDLAALTEFPDLAAVRAVSEALPTRSLSAATDQQMQQVIDQAKQQRDTVGGMVQVLATGMPAGLGSYVSADEKLDAKIARAIVGINAFKAVDFGAAFDHVGLYGSQVMDEILWSADRGFYRATDNMGGFEGGMTTGEMIVVRGVVKPIPTLYQPMRSVDIDTHQEHKASIERSDTTAVTAAAVIAEHMVAIELAKAVLAKFDNDNIDRLKEQVAAYRREVQAF</sequence>
<dbReference type="GO" id="GO:0004107">
    <property type="term" value="F:chorismate synthase activity"/>
    <property type="evidence" value="ECO:0007669"/>
    <property type="project" value="UniProtKB-EC"/>
</dbReference>
<feature type="binding site" evidence="11">
    <location>
        <begin position="315"/>
        <end position="319"/>
    </location>
    <ligand>
        <name>FMN</name>
        <dbReference type="ChEBI" id="CHEBI:58210"/>
    </ligand>
</feature>
<feature type="binding site" evidence="11">
    <location>
        <position position="39"/>
    </location>
    <ligand>
        <name>NADP(+)</name>
        <dbReference type="ChEBI" id="CHEBI:58349"/>
    </ligand>
</feature>
<organism evidence="12 13">
    <name type="scientific">Periweissella fabaria</name>
    <dbReference type="NCBI Taxonomy" id="546157"/>
    <lineage>
        <taxon>Bacteria</taxon>
        <taxon>Bacillati</taxon>
        <taxon>Bacillota</taxon>
        <taxon>Bacilli</taxon>
        <taxon>Lactobacillales</taxon>
        <taxon>Lactobacillaceae</taxon>
        <taxon>Periweissella</taxon>
    </lineage>
</organism>
<evidence type="ECO:0000256" key="8">
    <source>
        <dbReference type="ARBA" id="ARBA00022857"/>
    </source>
</evidence>
<keyword evidence="13" id="KW-1185">Reference proteome</keyword>
<evidence type="ECO:0000256" key="6">
    <source>
        <dbReference type="ARBA" id="ARBA00022643"/>
    </source>
</evidence>